<evidence type="ECO:0000313" key="1">
    <source>
        <dbReference type="EMBL" id="GBP97665.1"/>
    </source>
</evidence>
<dbReference type="Proteomes" id="UP000299102">
    <property type="component" value="Unassembled WGS sequence"/>
</dbReference>
<protein>
    <submittedName>
        <fullName evidence="1">Uncharacterized protein</fullName>
    </submittedName>
</protein>
<keyword evidence="2" id="KW-1185">Reference proteome</keyword>
<name>A0A4C2AFD0_EUMVA</name>
<sequence>MALRAGLVKAAILILDSGMDVEDQTLIDENIKAAVITAGSYRIGVMSVYFEGDKSIGPYLVILGAMSTNGACGGAVSATTRREQNSSTSSMWRGDLGVTYSKKFRYRSQPVWT</sequence>
<dbReference type="EMBL" id="BGZK01002983">
    <property type="protein sequence ID" value="GBP97665.1"/>
    <property type="molecule type" value="Genomic_DNA"/>
</dbReference>
<dbReference type="OrthoDB" id="411871at2759"/>
<accession>A0A4C2AFD0</accession>
<reference evidence="1 2" key="1">
    <citation type="journal article" date="2019" name="Commun. Biol.">
        <title>The bagworm genome reveals a unique fibroin gene that provides high tensile strength.</title>
        <authorList>
            <person name="Kono N."/>
            <person name="Nakamura H."/>
            <person name="Ohtoshi R."/>
            <person name="Tomita M."/>
            <person name="Numata K."/>
            <person name="Arakawa K."/>
        </authorList>
    </citation>
    <scope>NUCLEOTIDE SEQUENCE [LARGE SCALE GENOMIC DNA]</scope>
</reference>
<proteinExistence type="predicted"/>
<gene>
    <name evidence="1" type="ORF">EVAR_67998_1</name>
</gene>
<organism evidence="1 2">
    <name type="scientific">Eumeta variegata</name>
    <name type="common">Bagworm moth</name>
    <name type="synonym">Eumeta japonica</name>
    <dbReference type="NCBI Taxonomy" id="151549"/>
    <lineage>
        <taxon>Eukaryota</taxon>
        <taxon>Metazoa</taxon>
        <taxon>Ecdysozoa</taxon>
        <taxon>Arthropoda</taxon>
        <taxon>Hexapoda</taxon>
        <taxon>Insecta</taxon>
        <taxon>Pterygota</taxon>
        <taxon>Neoptera</taxon>
        <taxon>Endopterygota</taxon>
        <taxon>Lepidoptera</taxon>
        <taxon>Glossata</taxon>
        <taxon>Ditrysia</taxon>
        <taxon>Tineoidea</taxon>
        <taxon>Psychidae</taxon>
        <taxon>Oiketicinae</taxon>
        <taxon>Eumeta</taxon>
    </lineage>
</organism>
<comment type="caution">
    <text evidence="1">The sequence shown here is derived from an EMBL/GenBank/DDBJ whole genome shotgun (WGS) entry which is preliminary data.</text>
</comment>
<evidence type="ECO:0000313" key="2">
    <source>
        <dbReference type="Proteomes" id="UP000299102"/>
    </source>
</evidence>
<dbReference type="AlphaFoldDB" id="A0A4C2AFD0"/>